<feature type="chain" id="PRO_5046639883" evidence="7">
    <location>
        <begin position="29"/>
        <end position="209"/>
    </location>
</feature>
<keyword evidence="5" id="KW-0572">Peptidoglycan-anchor</keyword>
<evidence type="ECO:0000256" key="2">
    <source>
        <dbReference type="ARBA" id="ARBA00022512"/>
    </source>
</evidence>
<feature type="domain" description="Gram-positive cocci surface proteins LPxTG" evidence="8">
    <location>
        <begin position="173"/>
        <end position="209"/>
    </location>
</feature>
<evidence type="ECO:0000259" key="8">
    <source>
        <dbReference type="PROSITE" id="PS50847"/>
    </source>
</evidence>
<evidence type="ECO:0000256" key="3">
    <source>
        <dbReference type="ARBA" id="ARBA00022525"/>
    </source>
</evidence>
<evidence type="ECO:0000313" key="10">
    <source>
        <dbReference type="Proteomes" id="UP000610527"/>
    </source>
</evidence>
<dbReference type="InterPro" id="IPR019931">
    <property type="entry name" value="LPXTG_anchor"/>
</dbReference>
<feature type="compositionally biased region" description="Polar residues" evidence="6">
    <location>
        <begin position="147"/>
        <end position="158"/>
    </location>
</feature>
<protein>
    <submittedName>
        <fullName evidence="9">Cell surface protein</fullName>
    </submittedName>
</protein>
<feature type="region of interest" description="Disordered" evidence="6">
    <location>
        <begin position="146"/>
        <end position="183"/>
    </location>
</feature>
<reference evidence="9 10" key="1">
    <citation type="submission" date="2020-06" db="EMBL/GenBank/DDBJ databases">
        <title>Staphylococcus borealis sp. nov. -A novel member of the Staphylococcaceae family isolated from skin and blood in humans.</title>
        <authorList>
            <person name="Pain M."/>
            <person name="Wolden R."/>
            <person name="Jaen-Luchoro D."/>
            <person name="Salva-Serra F."/>
            <person name="Iglesias B.P."/>
            <person name="Karlsson R."/>
            <person name="Klingenberg C."/>
            <person name="Cavanagh J.P."/>
        </authorList>
    </citation>
    <scope>NUCLEOTIDE SEQUENCE [LARGE SCALE GENOMIC DNA]</scope>
    <source>
        <strain evidence="9 10">58-22</strain>
    </source>
</reference>
<comment type="subcellular location">
    <subcellularLocation>
        <location evidence="1">Secreted</location>
        <location evidence="1">Cell wall</location>
        <topology evidence="1">Peptidoglycan-anchor</topology>
    </subcellularLocation>
</comment>
<feature type="compositionally biased region" description="Basic and acidic residues" evidence="6">
    <location>
        <begin position="159"/>
        <end position="168"/>
    </location>
</feature>
<keyword evidence="3" id="KW-0964">Secreted</keyword>
<feature type="signal peptide" evidence="7">
    <location>
        <begin position="1"/>
        <end position="28"/>
    </location>
</feature>
<comment type="caution">
    <text evidence="9">The sequence shown here is derived from an EMBL/GenBank/DDBJ whole genome shotgun (WGS) entry which is preliminary data.</text>
</comment>
<evidence type="ECO:0000256" key="1">
    <source>
        <dbReference type="ARBA" id="ARBA00004168"/>
    </source>
</evidence>
<sequence>MVKVSLFASTLLTSTVILSAFNGQHALAADVVTKDNAQEIASEALSNSGGNPDLQNFDKAIDKGDYFKIESHNKANAGIGVYKVYKNGQVEYKNDRYSNFNRLQSGETYVEHGIANAAELDDRQEAASKVNSVDCARELNTYYVGNVKSNEVPSSQSDQKQENHHSTDDQSSLPETGHSDSEQSTQLLGSIFLLLGGALIAKQSHKKIS</sequence>
<accession>A0ABX2LRF5</accession>
<evidence type="ECO:0000313" key="9">
    <source>
        <dbReference type="EMBL" id="NUI81557.1"/>
    </source>
</evidence>
<keyword evidence="2" id="KW-0134">Cell wall</keyword>
<evidence type="ECO:0000256" key="7">
    <source>
        <dbReference type="SAM" id="SignalP"/>
    </source>
</evidence>
<proteinExistence type="predicted"/>
<dbReference type="Proteomes" id="UP000610527">
    <property type="component" value="Unassembled WGS sequence"/>
</dbReference>
<dbReference type="EMBL" id="JABVEG010000001">
    <property type="protein sequence ID" value="NUI81557.1"/>
    <property type="molecule type" value="Genomic_DNA"/>
</dbReference>
<dbReference type="GeneID" id="74185390"/>
<dbReference type="RefSeq" id="WP_053028899.1">
    <property type="nucleotide sequence ID" value="NZ_CUEE01000001.1"/>
</dbReference>
<keyword evidence="10" id="KW-1185">Reference proteome</keyword>
<evidence type="ECO:0000256" key="4">
    <source>
        <dbReference type="ARBA" id="ARBA00022729"/>
    </source>
</evidence>
<organism evidence="9 10">
    <name type="scientific">Staphylococcus borealis</name>
    <dbReference type="NCBI Taxonomy" id="2742203"/>
    <lineage>
        <taxon>Bacteria</taxon>
        <taxon>Bacillati</taxon>
        <taxon>Bacillota</taxon>
        <taxon>Bacilli</taxon>
        <taxon>Bacillales</taxon>
        <taxon>Staphylococcaceae</taxon>
        <taxon>Staphylococcus</taxon>
    </lineage>
</organism>
<name>A0ABX2LRF5_9STAP</name>
<keyword evidence="4 7" id="KW-0732">Signal</keyword>
<evidence type="ECO:0000256" key="5">
    <source>
        <dbReference type="ARBA" id="ARBA00023088"/>
    </source>
</evidence>
<gene>
    <name evidence="9" type="ORF">HUN84_02115</name>
</gene>
<evidence type="ECO:0000256" key="6">
    <source>
        <dbReference type="SAM" id="MobiDB-lite"/>
    </source>
</evidence>
<dbReference type="PROSITE" id="PS50847">
    <property type="entry name" value="GRAM_POS_ANCHORING"/>
    <property type="match status" value="1"/>
</dbReference>